<feature type="compositionally biased region" description="Basic and acidic residues" evidence="1">
    <location>
        <begin position="400"/>
        <end position="418"/>
    </location>
</feature>
<evidence type="ECO:0000256" key="1">
    <source>
        <dbReference type="SAM" id="MobiDB-lite"/>
    </source>
</evidence>
<name>A0ABY2HEL1_9HYPO</name>
<accession>A0ABY2HEL1</accession>
<feature type="compositionally biased region" description="Basic and acidic residues" evidence="1">
    <location>
        <begin position="378"/>
        <end position="393"/>
    </location>
</feature>
<sequence length="418" mass="48023">MSTGVSVRDKLLAGVAFNLAGGRQMMQQQQYPQMEQAPHNQYQMYGPVASVQEALDDAFRVEPEIREKLRDTPGEETTITLTEDVEADLLEMTLAQRKKILTEHFSERIDEREQTSLRLQAILRTYNDNLFAPDVENPVGQGQSETLRLFLRAACRENGYRKLELDMCGFMSIWVDNAITGEPLGSVPPEPEVDGADNPCLRSEGGSLTLFETDARDRSGRTTTWQWWKFCKPLESYEPTWIIMAIPKSQVEVLEESWKKDATPGVRTNGDWLMQRAIPWRMRSEDKAITQRRKGVAYRYSRDGFPALAMSRKTGELKDLWSGFREQEVDGISWMFMQRHMSTNACLVHGLSVVDADWEHVPPEVSEKPQQQQQEQEEQQHGEPRKRPAEETQRPWVRRAGGERKPSGLRNEVHQDDV</sequence>
<comment type="caution">
    <text evidence="2">The sequence shown here is derived from an EMBL/GenBank/DDBJ whole genome shotgun (WGS) entry which is preliminary data.</text>
</comment>
<evidence type="ECO:0000313" key="3">
    <source>
        <dbReference type="Proteomes" id="UP001642720"/>
    </source>
</evidence>
<feature type="region of interest" description="Disordered" evidence="1">
    <location>
        <begin position="362"/>
        <end position="418"/>
    </location>
</feature>
<dbReference type="RefSeq" id="XP_073562640.1">
    <property type="nucleotide sequence ID" value="XM_073698999.1"/>
</dbReference>
<evidence type="ECO:0000313" key="2">
    <source>
        <dbReference type="EMBL" id="TFB06439.1"/>
    </source>
</evidence>
<reference evidence="2 3" key="1">
    <citation type="submission" date="2018-01" db="EMBL/GenBank/DDBJ databases">
        <title>Genome characterization of the sugarcane-associated fungus Trichoderma ghanense CCMA-1212 and their application in lignocelulose bioconversion.</title>
        <authorList>
            <person name="Steindorff A.S."/>
            <person name="Mendes T.D."/>
            <person name="Vilela E.S.D."/>
            <person name="Rodrigues D.S."/>
            <person name="Formighieri E.F."/>
            <person name="Melo I.S."/>
            <person name="Favaro L.C.L."/>
        </authorList>
    </citation>
    <scope>NUCLEOTIDE SEQUENCE [LARGE SCALE GENOMIC DNA]</scope>
    <source>
        <strain evidence="2 3">CCMA-1212</strain>
    </source>
</reference>
<gene>
    <name evidence="2" type="ORF">CCMA1212_001577</name>
</gene>
<organism evidence="2 3">
    <name type="scientific">Trichoderma ghanense</name>
    <dbReference type="NCBI Taxonomy" id="65468"/>
    <lineage>
        <taxon>Eukaryota</taxon>
        <taxon>Fungi</taxon>
        <taxon>Dikarya</taxon>
        <taxon>Ascomycota</taxon>
        <taxon>Pezizomycotina</taxon>
        <taxon>Sordariomycetes</taxon>
        <taxon>Hypocreomycetidae</taxon>
        <taxon>Hypocreales</taxon>
        <taxon>Hypocreaceae</taxon>
        <taxon>Trichoderma</taxon>
    </lineage>
</organism>
<protein>
    <submittedName>
        <fullName evidence="2">Uncharacterized protein</fullName>
    </submittedName>
</protein>
<dbReference type="Proteomes" id="UP001642720">
    <property type="component" value="Unassembled WGS sequence"/>
</dbReference>
<proteinExistence type="predicted"/>
<dbReference type="EMBL" id="PPTA01000002">
    <property type="protein sequence ID" value="TFB06439.1"/>
    <property type="molecule type" value="Genomic_DNA"/>
</dbReference>
<dbReference type="GeneID" id="300573449"/>
<keyword evidence="3" id="KW-1185">Reference proteome</keyword>